<sequence>MKMLLYEKAAFSSNQHFPNISSQNIRQRGSKRSSTWLAISPAKKERLAEQEKEEAEEEEEEDCASATPAQAIRGARDAPLAMHIDTFARAGLVRSRRGWAQGVQVPWGCASTCTDTISKICRIEECIPAILSSARN</sequence>
<protein>
    <submittedName>
        <fullName evidence="2">Uncharacterized protein</fullName>
    </submittedName>
</protein>
<evidence type="ECO:0000256" key="1">
    <source>
        <dbReference type="SAM" id="MobiDB-lite"/>
    </source>
</evidence>
<organism evidence="2 3">
    <name type="scientific">Melipona bicolor</name>
    <dbReference type="NCBI Taxonomy" id="60889"/>
    <lineage>
        <taxon>Eukaryota</taxon>
        <taxon>Metazoa</taxon>
        <taxon>Ecdysozoa</taxon>
        <taxon>Arthropoda</taxon>
        <taxon>Hexapoda</taxon>
        <taxon>Insecta</taxon>
        <taxon>Pterygota</taxon>
        <taxon>Neoptera</taxon>
        <taxon>Endopterygota</taxon>
        <taxon>Hymenoptera</taxon>
        <taxon>Apocrita</taxon>
        <taxon>Aculeata</taxon>
        <taxon>Apoidea</taxon>
        <taxon>Anthophila</taxon>
        <taxon>Apidae</taxon>
        <taxon>Melipona</taxon>
    </lineage>
</organism>
<comment type="caution">
    <text evidence="2">The sequence shown here is derived from an EMBL/GenBank/DDBJ whole genome shotgun (WGS) entry which is preliminary data.</text>
</comment>
<reference evidence="2" key="1">
    <citation type="submission" date="2021-10" db="EMBL/GenBank/DDBJ databases">
        <title>Melipona bicolor Genome sequencing and assembly.</title>
        <authorList>
            <person name="Araujo N.S."/>
            <person name="Arias M.C."/>
        </authorList>
    </citation>
    <scope>NUCLEOTIDE SEQUENCE</scope>
    <source>
        <strain evidence="2">USP_2M_L1-L4_2017</strain>
        <tissue evidence="2">Whole body</tissue>
    </source>
</reference>
<keyword evidence="3" id="KW-1185">Reference proteome</keyword>
<dbReference type="EMBL" id="JAHYIQ010000013">
    <property type="protein sequence ID" value="KAK1126788.1"/>
    <property type="molecule type" value="Genomic_DNA"/>
</dbReference>
<evidence type="ECO:0000313" key="2">
    <source>
        <dbReference type="EMBL" id="KAK1126788.1"/>
    </source>
</evidence>
<dbReference type="Proteomes" id="UP001177670">
    <property type="component" value="Unassembled WGS sequence"/>
</dbReference>
<gene>
    <name evidence="2" type="ORF">K0M31_004411</name>
</gene>
<feature type="compositionally biased region" description="Acidic residues" evidence="1">
    <location>
        <begin position="51"/>
        <end position="63"/>
    </location>
</feature>
<proteinExistence type="predicted"/>
<feature type="region of interest" description="Disordered" evidence="1">
    <location>
        <begin position="42"/>
        <end position="69"/>
    </location>
</feature>
<evidence type="ECO:0000313" key="3">
    <source>
        <dbReference type="Proteomes" id="UP001177670"/>
    </source>
</evidence>
<accession>A0AA40FWR7</accession>
<dbReference type="AlphaFoldDB" id="A0AA40FWR7"/>
<name>A0AA40FWR7_9HYME</name>